<keyword evidence="1" id="KW-0808">Transferase</keyword>
<keyword evidence="2" id="KW-1185">Reference proteome</keyword>
<dbReference type="Proteomes" id="UP001325680">
    <property type="component" value="Chromosome"/>
</dbReference>
<gene>
    <name evidence="1" type="ORF">U0035_22220</name>
</gene>
<accession>A0ABZ0WDM7</accession>
<keyword evidence="1" id="KW-0328">Glycosyltransferase</keyword>
<evidence type="ECO:0000313" key="1">
    <source>
        <dbReference type="EMBL" id="WQD40793.1"/>
    </source>
</evidence>
<dbReference type="EC" id="2.4.-.-" evidence="1"/>
<dbReference type="Gene3D" id="3.40.50.2000">
    <property type="entry name" value="Glycogen Phosphorylase B"/>
    <property type="match status" value="1"/>
</dbReference>
<organism evidence="1 2">
    <name type="scientific">Niabella yanshanensis</name>
    <dbReference type="NCBI Taxonomy" id="577386"/>
    <lineage>
        <taxon>Bacteria</taxon>
        <taxon>Pseudomonadati</taxon>
        <taxon>Bacteroidota</taxon>
        <taxon>Chitinophagia</taxon>
        <taxon>Chitinophagales</taxon>
        <taxon>Chitinophagaceae</taxon>
        <taxon>Niabella</taxon>
    </lineage>
</organism>
<protein>
    <submittedName>
        <fullName evidence="1">Glycosyltransferase family 4 protein</fullName>
        <ecNumber evidence="1">2.4.-.-</ecNumber>
    </submittedName>
</protein>
<dbReference type="Pfam" id="PF13692">
    <property type="entry name" value="Glyco_trans_1_4"/>
    <property type="match status" value="1"/>
</dbReference>
<reference evidence="1 2" key="1">
    <citation type="submission" date="2023-12" db="EMBL/GenBank/DDBJ databases">
        <title>Genome sequencing and assembly of bacterial species from a model synthetic community.</title>
        <authorList>
            <person name="Hogle S.L."/>
        </authorList>
    </citation>
    <scope>NUCLEOTIDE SEQUENCE [LARGE SCALE GENOMIC DNA]</scope>
    <source>
        <strain evidence="1 2">HAMBI_3031</strain>
    </source>
</reference>
<evidence type="ECO:0000313" key="2">
    <source>
        <dbReference type="Proteomes" id="UP001325680"/>
    </source>
</evidence>
<dbReference type="SUPFAM" id="SSF53756">
    <property type="entry name" value="UDP-Glycosyltransferase/glycogen phosphorylase"/>
    <property type="match status" value="1"/>
</dbReference>
<dbReference type="EMBL" id="CP139960">
    <property type="protein sequence ID" value="WQD40793.1"/>
    <property type="molecule type" value="Genomic_DNA"/>
</dbReference>
<dbReference type="CDD" id="cd03801">
    <property type="entry name" value="GT4_PimA-like"/>
    <property type="match status" value="1"/>
</dbReference>
<sequence>MLLYALKAHGFIFDTASTMMILPQNKIRIFTWHVHGSYLYYLSQGPFEIFIPVNAARSEGYYGRGNTFPFGTNVHEVPVDELKDLCFDVLLFQSFKNYQKDQFEVLTVKQRNAPKIYLEHNTPHGTAVTTRHYVNDADILLVHVTHFNRLMWDNGQTPTTVIPHGVTDGKVPYSGNYEKGFVAINHLPHRGRVLGWDIFRKVNRTIPLDLAGMGNEGHGIGEVLHPRLPEVRAQYRFFFHPVRHTSLALAVCEAMMAGVPVVGLATTELVTAINNGVNGWMHTNIDVLIDNMKGLLKDRIKAKKMGRAGQETAMELWNIQQFSKRWQHAFEQVLASQKQPLNLVQ</sequence>
<proteinExistence type="predicted"/>
<dbReference type="GO" id="GO:0016757">
    <property type="term" value="F:glycosyltransferase activity"/>
    <property type="evidence" value="ECO:0007669"/>
    <property type="project" value="UniProtKB-KW"/>
</dbReference>
<name>A0ABZ0WDM7_9BACT</name>
<dbReference type="RefSeq" id="WP_245957748.1">
    <property type="nucleotide sequence ID" value="NZ_CP139960.1"/>
</dbReference>